<gene>
    <name evidence="1" type="ORF">LCGC14_1742470</name>
</gene>
<protein>
    <submittedName>
        <fullName evidence="1">Uncharacterized protein</fullName>
    </submittedName>
</protein>
<accession>A0A0F9H674</accession>
<proteinExistence type="predicted"/>
<sequence length="299" mass="33205">MTELTPINFPRSPMFTDEKKQTFTREWLNFLLFVFKRIGGQSPTIPDDFPLIASRLARTNAEIELRSVDDFTDWIEGIANQLVATDNGSGGVTIGFVDNPTLIKASGGGFKVDLENPTFGWRDLKGKVTQRNTGVSKPTHAVYRGSLRQYQFGVGKEEFFTYHIDHDHVPDSDIFLHVHWSHISGAVTGGSITIEYELAYAKGFNQGAFGAPVSTTFIGTASTVQFQHIISEVQVSAETPDANQIDSNDLEPDGIIEMRVKIDANNMTGATPDPFIHEADIHYQSTNIGTKQREPDFYV</sequence>
<organism evidence="1">
    <name type="scientific">marine sediment metagenome</name>
    <dbReference type="NCBI Taxonomy" id="412755"/>
    <lineage>
        <taxon>unclassified sequences</taxon>
        <taxon>metagenomes</taxon>
        <taxon>ecological metagenomes</taxon>
    </lineage>
</organism>
<name>A0A0F9H674_9ZZZZ</name>
<evidence type="ECO:0000313" key="1">
    <source>
        <dbReference type="EMBL" id="KKM06589.1"/>
    </source>
</evidence>
<dbReference type="AlphaFoldDB" id="A0A0F9H674"/>
<reference evidence="1" key="1">
    <citation type="journal article" date="2015" name="Nature">
        <title>Complex archaea that bridge the gap between prokaryotes and eukaryotes.</title>
        <authorList>
            <person name="Spang A."/>
            <person name="Saw J.H."/>
            <person name="Jorgensen S.L."/>
            <person name="Zaremba-Niedzwiedzka K."/>
            <person name="Martijn J."/>
            <person name="Lind A.E."/>
            <person name="van Eijk R."/>
            <person name="Schleper C."/>
            <person name="Guy L."/>
            <person name="Ettema T.J."/>
        </authorList>
    </citation>
    <scope>NUCLEOTIDE SEQUENCE</scope>
</reference>
<dbReference type="EMBL" id="LAZR01015956">
    <property type="protein sequence ID" value="KKM06589.1"/>
    <property type="molecule type" value="Genomic_DNA"/>
</dbReference>
<comment type="caution">
    <text evidence="1">The sequence shown here is derived from an EMBL/GenBank/DDBJ whole genome shotgun (WGS) entry which is preliminary data.</text>
</comment>